<dbReference type="PANTHER" id="PTHR11141:SF0">
    <property type="entry name" value="PROTEIN TRANSPORT PROTEIN SEC23"/>
    <property type="match status" value="1"/>
</dbReference>
<comment type="similarity">
    <text evidence="2 14">Belongs to the SEC23/SEC24 family. SEC23 subfamily.</text>
</comment>
<dbReference type="GO" id="GO:0000139">
    <property type="term" value="C:Golgi membrane"/>
    <property type="evidence" value="ECO:0007669"/>
    <property type="project" value="UniProtKB-SubCell"/>
</dbReference>
<evidence type="ECO:0000259" key="15">
    <source>
        <dbReference type="Pfam" id="PF00626"/>
    </source>
</evidence>
<dbReference type="Gene3D" id="1.20.120.730">
    <property type="entry name" value="Sec23/Sec24 helical domain"/>
    <property type="match status" value="1"/>
</dbReference>
<dbReference type="InterPro" id="IPR012990">
    <property type="entry name" value="Beta-sandwich_Sec23_24"/>
</dbReference>
<evidence type="ECO:0000256" key="11">
    <source>
        <dbReference type="ARBA" id="ARBA00023136"/>
    </source>
</evidence>
<evidence type="ECO:0000259" key="16">
    <source>
        <dbReference type="Pfam" id="PF04810"/>
    </source>
</evidence>
<dbReference type="InterPro" id="IPR029006">
    <property type="entry name" value="ADF-H/Gelsolin-like_dom_sf"/>
</dbReference>
<protein>
    <recommendedName>
        <fullName evidence="3 14">Protein transport protein SEC23</fullName>
    </recommendedName>
</protein>
<evidence type="ECO:0000256" key="13">
    <source>
        <dbReference type="ARBA" id="ARBA00025471"/>
    </source>
</evidence>
<dbReference type="FunFam" id="3.40.20.10:FF:000041">
    <property type="entry name" value="Protein transport protein SEC23"/>
    <property type="match status" value="1"/>
</dbReference>
<feature type="domain" description="Gelsolin-like" evidence="15">
    <location>
        <begin position="669"/>
        <end position="754"/>
    </location>
</feature>
<keyword evidence="14" id="KW-0963">Cytoplasm</keyword>
<dbReference type="Gene3D" id="3.40.20.10">
    <property type="entry name" value="Severin"/>
    <property type="match status" value="1"/>
</dbReference>
<dbReference type="InterPro" id="IPR006900">
    <property type="entry name" value="Sec23/24_helical_dom"/>
</dbReference>
<dbReference type="InterPro" id="IPR007123">
    <property type="entry name" value="Gelsolin-like_dom"/>
</dbReference>
<keyword evidence="5 14" id="KW-0479">Metal-binding</keyword>
<evidence type="ECO:0000256" key="6">
    <source>
        <dbReference type="ARBA" id="ARBA00022824"/>
    </source>
</evidence>
<dbReference type="GO" id="GO:0030127">
    <property type="term" value="C:COPII vesicle coat"/>
    <property type="evidence" value="ECO:0007669"/>
    <property type="project" value="InterPro"/>
</dbReference>
<dbReference type="InterPro" id="IPR037364">
    <property type="entry name" value="Sec23"/>
</dbReference>
<feature type="domain" description="Sec23/Sec24 trunk" evidence="17">
    <location>
        <begin position="126"/>
        <end position="406"/>
    </location>
</feature>
<dbReference type="InterPro" id="IPR036465">
    <property type="entry name" value="vWFA_dom_sf"/>
</dbReference>
<dbReference type="GO" id="GO:0070971">
    <property type="term" value="C:endoplasmic reticulum exit site"/>
    <property type="evidence" value="ECO:0007669"/>
    <property type="project" value="TreeGrafter"/>
</dbReference>
<dbReference type="GO" id="GO:0005789">
    <property type="term" value="C:endoplasmic reticulum membrane"/>
    <property type="evidence" value="ECO:0007669"/>
    <property type="project" value="UniProtKB-SubCell"/>
</dbReference>
<evidence type="ECO:0000259" key="18">
    <source>
        <dbReference type="Pfam" id="PF04815"/>
    </source>
</evidence>
<dbReference type="GO" id="GO:0090110">
    <property type="term" value="P:COPII-coated vesicle cargo loading"/>
    <property type="evidence" value="ECO:0007669"/>
    <property type="project" value="TreeGrafter"/>
</dbReference>
<evidence type="ECO:0000259" key="17">
    <source>
        <dbReference type="Pfam" id="PF04811"/>
    </source>
</evidence>
<dbReference type="Pfam" id="PF08033">
    <property type="entry name" value="Sec23_BS"/>
    <property type="match status" value="1"/>
</dbReference>
<keyword evidence="6 14" id="KW-0256">Endoplasmic reticulum</keyword>
<name>A0AAV2TDU0_CALDB</name>
<sequence>MATMAEFIQQSEANDGVRFSWNAWPISRLEAAQSVIPIACLYTLFKERYDLPPINYEPVACGRCRGILNPYCPFDIRSRSWTCCLCGSRNNFPPQYAGMTEQRLPAELMAQFTTLEYTIPKAPVVPPIFVFVVDTCIEEPEFTQLKESLQMSLSFLPPNALVGLITFGKMVHVHELEAGPISKSWVFKGTKDYTGSQIQLMLGVGRSATGPGGPVGGFVGRPGQAGKGPIGPDQAQMAQLPYNRFIQPMDKCDALLTDLLIELQPDPWPVPQGKRPLRSVGTALSITVGLLEAAYPNTGARIMLFLGGPCTQGPGMVIDDDLKNVIRSHHDIEKDNCPYMRKAMKHYEGLANRAAQNLHVVDLFSCSLDQTGLHELRYLCNYTGGHMVMGDSFASNLFQQTYRRVFNKDAEGIFLMGFAGQMEVKTSRELKVSGCVGPCFSANIKTANTGEQEIGIGRTSVWRLNGFTPTTTLGIFFEVSGSASHPNQLPPGGRGYVQFVTQYQRADGQRKLRVTTACRNWVDSNTQMPHLICGFDQEAATVLIARMAMFRAETADSIDVLRRDLLDAKYARKSMKKYAFWLDRQLIKLCHKFGDYRKDDPASFRLPDEFSFFPQFMFHMRRSQFLQVFNNSPDETAYYRHILNGEDCSNSLLMIQPSLTSFNLDGTEEPVLLDTSSLQPERVLLMDSFFHILIYQGDTIAKWRKAGYLDMPEYAHIKQILEKPRMEAEELLKTRFPMPRYVETEHDGSQARFLLSKVNPSLTHNTLYSFGQDAGSAVLTDDVSLQGFMDHLKKLAVSSSA</sequence>
<dbReference type="InterPro" id="IPR036175">
    <property type="entry name" value="Sec23/24_helical_dom_sf"/>
</dbReference>
<dbReference type="Gene3D" id="2.60.40.1670">
    <property type="entry name" value="beta-sandwich domain of Sec23/24"/>
    <property type="match status" value="1"/>
</dbReference>
<keyword evidence="11 14" id="KW-0472">Membrane</keyword>
<dbReference type="InterPro" id="IPR006896">
    <property type="entry name" value="Sec23/24_trunk_dom"/>
</dbReference>
<dbReference type="Pfam" id="PF04811">
    <property type="entry name" value="Sec23_trunk"/>
    <property type="match status" value="1"/>
</dbReference>
<dbReference type="InterPro" id="IPR037550">
    <property type="entry name" value="Sec23_C"/>
</dbReference>
<comment type="subcellular location">
    <subcellularLocation>
        <location evidence="14">Cytoplasmic vesicle</location>
        <location evidence="14">COPII-coated vesicle membrane</location>
        <topology evidence="14">Peripheral membrane protein</topology>
        <orientation evidence="14">Cytoplasmic side</orientation>
    </subcellularLocation>
    <subcellularLocation>
        <location evidence="14">Endoplasmic reticulum membrane</location>
        <topology evidence="14">Peripheral membrane protein</topology>
        <orientation evidence="14">Cytoplasmic side</orientation>
    </subcellularLocation>
    <subcellularLocation>
        <location evidence="1">Golgi apparatus membrane</location>
        <topology evidence="1">Peripheral membrane protein</topology>
        <orientation evidence="1">Cytoplasmic side</orientation>
    </subcellularLocation>
</comment>
<keyword evidence="8 14" id="KW-0931">ER-Golgi transport</keyword>
<evidence type="ECO:0000256" key="3">
    <source>
        <dbReference type="ARBA" id="ARBA00021212"/>
    </source>
</evidence>
<dbReference type="AlphaFoldDB" id="A0AAV2TDU0"/>
<dbReference type="GO" id="GO:0008270">
    <property type="term" value="F:zinc ion binding"/>
    <property type="evidence" value="ECO:0007669"/>
    <property type="project" value="InterPro"/>
</dbReference>
<dbReference type="SUPFAM" id="SSF82919">
    <property type="entry name" value="Zn-finger domain of Sec23/24"/>
    <property type="match status" value="1"/>
</dbReference>
<keyword evidence="12 14" id="KW-0968">Cytoplasmic vesicle</keyword>
<dbReference type="GO" id="GO:0006886">
    <property type="term" value="P:intracellular protein transport"/>
    <property type="evidence" value="ECO:0007669"/>
    <property type="project" value="InterPro"/>
</dbReference>
<dbReference type="SUPFAM" id="SSF53300">
    <property type="entry name" value="vWA-like"/>
    <property type="match status" value="1"/>
</dbReference>
<dbReference type="FunFam" id="2.30.30.380:FF:000001">
    <property type="entry name" value="Protein transport protein SEC23"/>
    <property type="match status" value="1"/>
</dbReference>
<evidence type="ECO:0000313" key="21">
    <source>
        <dbReference type="Proteomes" id="UP001497525"/>
    </source>
</evidence>
<dbReference type="GO" id="GO:0005096">
    <property type="term" value="F:GTPase activator activity"/>
    <property type="evidence" value="ECO:0007669"/>
    <property type="project" value="TreeGrafter"/>
</dbReference>
<evidence type="ECO:0000256" key="7">
    <source>
        <dbReference type="ARBA" id="ARBA00022833"/>
    </source>
</evidence>
<comment type="caution">
    <text evidence="20">The sequence shown here is derived from an EMBL/GenBank/DDBJ whole genome shotgun (WGS) entry which is preliminary data.</text>
</comment>
<keyword evidence="10" id="KW-0333">Golgi apparatus</keyword>
<evidence type="ECO:0000256" key="5">
    <source>
        <dbReference type="ARBA" id="ARBA00022723"/>
    </source>
</evidence>
<proteinExistence type="inferred from homology"/>
<dbReference type="Gene3D" id="2.30.30.380">
    <property type="entry name" value="Zn-finger domain of Sec23/24"/>
    <property type="match status" value="1"/>
</dbReference>
<evidence type="ECO:0000256" key="4">
    <source>
        <dbReference type="ARBA" id="ARBA00022448"/>
    </source>
</evidence>
<dbReference type="Proteomes" id="UP001497525">
    <property type="component" value="Unassembled WGS sequence"/>
</dbReference>
<dbReference type="CDD" id="cd11287">
    <property type="entry name" value="Sec23_C"/>
    <property type="match status" value="1"/>
</dbReference>
<dbReference type="Gene3D" id="3.40.50.410">
    <property type="entry name" value="von Willebrand factor, type A domain"/>
    <property type="match status" value="1"/>
</dbReference>
<accession>A0AAV2TDU0</accession>
<dbReference type="SUPFAM" id="SSF81995">
    <property type="entry name" value="beta-sandwich domain of Sec23/24"/>
    <property type="match status" value="1"/>
</dbReference>
<dbReference type="Pfam" id="PF04810">
    <property type="entry name" value="zf-Sec23_Sec24"/>
    <property type="match status" value="1"/>
</dbReference>
<gene>
    <name evidence="20" type="ORF">CDAUBV1_LOCUS8350</name>
</gene>
<evidence type="ECO:0000256" key="2">
    <source>
        <dbReference type="ARBA" id="ARBA00009210"/>
    </source>
</evidence>
<dbReference type="SUPFAM" id="SSF81811">
    <property type="entry name" value="Helical domain of Sec23/24"/>
    <property type="match status" value="1"/>
</dbReference>
<evidence type="ECO:0000256" key="8">
    <source>
        <dbReference type="ARBA" id="ARBA00022892"/>
    </source>
</evidence>
<comment type="function">
    <text evidence="13 14">Component of the coat protein complex II (COPII) which promotes the formation of transport vesicles from the endoplasmic reticulum (ER). The coat has two main functions, the physical deformation of the endoplasmic reticulum membrane into vesicles and the selection of cargo molecules.</text>
</comment>
<reference evidence="20" key="1">
    <citation type="submission" date="2024-06" db="EMBL/GenBank/DDBJ databases">
        <authorList>
            <person name="Liu X."/>
            <person name="Lenzi L."/>
            <person name="Haldenby T S."/>
            <person name="Uol C."/>
        </authorList>
    </citation>
    <scope>NUCLEOTIDE SEQUENCE</scope>
</reference>
<dbReference type="EMBL" id="CAXLJL010000212">
    <property type="protein sequence ID" value="CAL5134565.1"/>
    <property type="molecule type" value="Genomic_DNA"/>
</dbReference>
<evidence type="ECO:0000256" key="9">
    <source>
        <dbReference type="ARBA" id="ARBA00022927"/>
    </source>
</evidence>
<keyword evidence="4 14" id="KW-0813">Transport</keyword>
<dbReference type="SUPFAM" id="SSF82754">
    <property type="entry name" value="C-terminal, gelsolin-like domain of Sec23/24"/>
    <property type="match status" value="1"/>
</dbReference>
<dbReference type="Pfam" id="PF00626">
    <property type="entry name" value="Gelsolin"/>
    <property type="match status" value="1"/>
</dbReference>
<evidence type="ECO:0000256" key="1">
    <source>
        <dbReference type="ARBA" id="ARBA00004255"/>
    </source>
</evidence>
<evidence type="ECO:0000313" key="20">
    <source>
        <dbReference type="EMBL" id="CAL5134565.1"/>
    </source>
</evidence>
<evidence type="ECO:0000256" key="12">
    <source>
        <dbReference type="ARBA" id="ARBA00023329"/>
    </source>
</evidence>
<keyword evidence="9 14" id="KW-0653">Protein transport</keyword>
<feature type="domain" description="Zinc finger Sec23/Sec24-type" evidence="16">
    <location>
        <begin position="58"/>
        <end position="96"/>
    </location>
</feature>
<feature type="domain" description="Sec23/Sec24 helical" evidence="18">
    <location>
        <begin position="536"/>
        <end position="652"/>
    </location>
</feature>
<organism evidence="20 21">
    <name type="scientific">Calicophoron daubneyi</name>
    <name type="common">Rumen fluke</name>
    <name type="synonym">Paramphistomum daubneyi</name>
    <dbReference type="NCBI Taxonomy" id="300641"/>
    <lineage>
        <taxon>Eukaryota</taxon>
        <taxon>Metazoa</taxon>
        <taxon>Spiralia</taxon>
        <taxon>Lophotrochozoa</taxon>
        <taxon>Platyhelminthes</taxon>
        <taxon>Trematoda</taxon>
        <taxon>Digenea</taxon>
        <taxon>Plagiorchiida</taxon>
        <taxon>Pronocephalata</taxon>
        <taxon>Paramphistomoidea</taxon>
        <taxon>Paramphistomidae</taxon>
        <taxon>Calicophoron</taxon>
    </lineage>
</organism>
<dbReference type="InterPro" id="IPR006895">
    <property type="entry name" value="Znf_Sec23_Sec24"/>
</dbReference>
<evidence type="ECO:0000256" key="14">
    <source>
        <dbReference type="RuleBase" id="RU365030"/>
    </source>
</evidence>
<keyword evidence="7 14" id="KW-0862">Zinc</keyword>
<evidence type="ECO:0000259" key="19">
    <source>
        <dbReference type="Pfam" id="PF08033"/>
    </source>
</evidence>
<dbReference type="InterPro" id="IPR036180">
    <property type="entry name" value="Gelsolin-like_dom_sf"/>
</dbReference>
<dbReference type="PANTHER" id="PTHR11141">
    <property type="entry name" value="PROTEIN TRANSPORT PROTEIN SEC23"/>
    <property type="match status" value="1"/>
</dbReference>
<feature type="domain" description="Sec23/Sec24 beta-sandwich" evidence="19">
    <location>
        <begin position="417"/>
        <end position="522"/>
    </location>
</feature>
<dbReference type="Pfam" id="PF04815">
    <property type="entry name" value="Sec23_helical"/>
    <property type="match status" value="1"/>
</dbReference>
<evidence type="ECO:0000256" key="10">
    <source>
        <dbReference type="ARBA" id="ARBA00023034"/>
    </source>
</evidence>
<dbReference type="InterPro" id="IPR036174">
    <property type="entry name" value="Znf_Sec23_Sec24_sf"/>
</dbReference>